<reference evidence="4 5" key="1">
    <citation type="submission" date="2019-10" db="EMBL/GenBank/DDBJ databases">
        <title>Draft Genome Assembly of Rhodococcus zopfii DSM44189.</title>
        <authorList>
            <person name="Sutton J.M."/>
            <person name="Akob D.M."/>
            <person name="Bushman T.J."/>
        </authorList>
    </citation>
    <scope>NUCLEOTIDE SEQUENCE [LARGE SCALE GENOMIC DNA]</scope>
    <source>
        <strain evidence="4 5">DSM 44189</strain>
    </source>
</reference>
<dbReference type="InterPro" id="IPR050807">
    <property type="entry name" value="TransReg_Diox_bact_type"/>
</dbReference>
<feature type="compositionally biased region" description="Basic and acidic residues" evidence="2">
    <location>
        <begin position="77"/>
        <end position="89"/>
    </location>
</feature>
<dbReference type="EMBL" id="WBMO01000001">
    <property type="protein sequence ID" value="MDV2475948.1"/>
    <property type="molecule type" value="Genomic_DNA"/>
</dbReference>
<dbReference type="PROSITE" id="PS50943">
    <property type="entry name" value="HTH_CROC1"/>
    <property type="match status" value="1"/>
</dbReference>
<evidence type="ECO:0000256" key="2">
    <source>
        <dbReference type="SAM" id="MobiDB-lite"/>
    </source>
</evidence>
<keyword evidence="5" id="KW-1185">Reference proteome</keyword>
<dbReference type="Gene3D" id="2.60.120.10">
    <property type="entry name" value="Jelly Rolls"/>
    <property type="match status" value="1"/>
</dbReference>
<dbReference type="InterPro" id="IPR014710">
    <property type="entry name" value="RmlC-like_jellyroll"/>
</dbReference>
<evidence type="ECO:0000259" key="3">
    <source>
        <dbReference type="PROSITE" id="PS50943"/>
    </source>
</evidence>
<dbReference type="Pfam" id="PF01381">
    <property type="entry name" value="HTH_3"/>
    <property type="match status" value="1"/>
</dbReference>
<dbReference type="PANTHER" id="PTHR46797:SF1">
    <property type="entry name" value="METHYLPHOSPHONATE SYNTHASE"/>
    <property type="match status" value="1"/>
</dbReference>
<protein>
    <submittedName>
        <fullName evidence="4">Helix-turn-helix domain-containing protein</fullName>
    </submittedName>
</protein>
<dbReference type="CDD" id="cd00093">
    <property type="entry name" value="HTH_XRE"/>
    <property type="match status" value="1"/>
</dbReference>
<evidence type="ECO:0000313" key="5">
    <source>
        <dbReference type="Proteomes" id="UP001275440"/>
    </source>
</evidence>
<dbReference type="InterPro" id="IPR011051">
    <property type="entry name" value="RmlC_Cupin_sf"/>
</dbReference>
<accession>A0ABU3WPN3</accession>
<dbReference type="PANTHER" id="PTHR46797">
    <property type="entry name" value="HTH-TYPE TRANSCRIPTIONAL REGULATOR"/>
    <property type="match status" value="1"/>
</dbReference>
<evidence type="ECO:0000313" key="4">
    <source>
        <dbReference type="EMBL" id="MDV2475948.1"/>
    </source>
</evidence>
<feature type="region of interest" description="Disordered" evidence="2">
    <location>
        <begin position="71"/>
        <end position="96"/>
    </location>
</feature>
<comment type="caution">
    <text evidence="4">The sequence shown here is derived from an EMBL/GenBank/DDBJ whole genome shotgun (WGS) entry which is preliminary data.</text>
</comment>
<dbReference type="SMART" id="SM00530">
    <property type="entry name" value="HTH_XRE"/>
    <property type="match status" value="1"/>
</dbReference>
<gene>
    <name evidence="4" type="ORF">F8M49_12375</name>
</gene>
<dbReference type="Pfam" id="PF07883">
    <property type="entry name" value="Cupin_2"/>
    <property type="match status" value="1"/>
</dbReference>
<proteinExistence type="predicted"/>
<sequence length="285" mass="30694">MDPRPRNLLTTPHLAAGSLSLCPPAFRANVSPVSFNRVSGTFARIRLRPPADTAAPVRPLPVDGRFRLSAMSSPDRPVLHDNSGREVPRDTPTGGDLERAIAGQVRKLRLAIGLSVGDMAARIGISKAMLSKIENAQTSCSLSTLARLAAGLDVPVTSLFRGADTHREAVFVKAGTGAEIVGRGTRVGHHYELLGGLRGQHKRLEPVLVTLTDASEVFPLFQHPGTELLYMLEGEMLYGHGESEYRLRPGDALLLDGEGLHGPNELVSLPIRFLAVTAYPDNHQD</sequence>
<dbReference type="Proteomes" id="UP001275440">
    <property type="component" value="Unassembled WGS sequence"/>
</dbReference>
<keyword evidence="1" id="KW-0238">DNA-binding</keyword>
<organism evidence="4 5">
    <name type="scientific">Rhodococcus zopfii</name>
    <dbReference type="NCBI Taxonomy" id="43772"/>
    <lineage>
        <taxon>Bacteria</taxon>
        <taxon>Bacillati</taxon>
        <taxon>Actinomycetota</taxon>
        <taxon>Actinomycetes</taxon>
        <taxon>Mycobacteriales</taxon>
        <taxon>Nocardiaceae</taxon>
        <taxon>Rhodococcus</taxon>
    </lineage>
</organism>
<dbReference type="InterPro" id="IPR013096">
    <property type="entry name" value="Cupin_2"/>
</dbReference>
<evidence type="ECO:0000256" key="1">
    <source>
        <dbReference type="ARBA" id="ARBA00023125"/>
    </source>
</evidence>
<dbReference type="Gene3D" id="1.10.260.40">
    <property type="entry name" value="lambda repressor-like DNA-binding domains"/>
    <property type="match status" value="1"/>
</dbReference>
<dbReference type="SUPFAM" id="SSF47413">
    <property type="entry name" value="lambda repressor-like DNA-binding domains"/>
    <property type="match status" value="1"/>
</dbReference>
<name>A0ABU3WPN3_9NOCA</name>
<feature type="domain" description="HTH cro/C1-type" evidence="3">
    <location>
        <begin position="105"/>
        <end position="159"/>
    </location>
</feature>
<dbReference type="InterPro" id="IPR001387">
    <property type="entry name" value="Cro/C1-type_HTH"/>
</dbReference>
<dbReference type="CDD" id="cd02209">
    <property type="entry name" value="cupin_XRE_C"/>
    <property type="match status" value="1"/>
</dbReference>
<dbReference type="InterPro" id="IPR010982">
    <property type="entry name" value="Lambda_DNA-bd_dom_sf"/>
</dbReference>
<dbReference type="SUPFAM" id="SSF51182">
    <property type="entry name" value="RmlC-like cupins"/>
    <property type="match status" value="1"/>
</dbReference>